<gene>
    <name evidence="2" type="ordered locus">AMIS_48530</name>
</gene>
<dbReference type="AlphaFoldDB" id="I0HAN6"/>
<proteinExistence type="predicted"/>
<feature type="domain" description="AB hydrolase-1" evidence="1">
    <location>
        <begin position="24"/>
        <end position="264"/>
    </location>
</feature>
<dbReference type="KEGG" id="ams:AMIS_48530"/>
<keyword evidence="3" id="KW-1185">Reference proteome</keyword>
<organism evidence="2 3">
    <name type="scientific">Actinoplanes missouriensis (strain ATCC 14538 / DSM 43046 / CBS 188.64 / JCM 3121 / NBRC 102363 / NCIMB 12654 / NRRL B-3342 / UNCC 431)</name>
    <dbReference type="NCBI Taxonomy" id="512565"/>
    <lineage>
        <taxon>Bacteria</taxon>
        <taxon>Bacillati</taxon>
        <taxon>Actinomycetota</taxon>
        <taxon>Actinomycetes</taxon>
        <taxon>Micromonosporales</taxon>
        <taxon>Micromonosporaceae</taxon>
        <taxon>Actinoplanes</taxon>
    </lineage>
</organism>
<dbReference type="InterPro" id="IPR000073">
    <property type="entry name" value="AB_hydrolase_1"/>
</dbReference>
<dbReference type="InterPro" id="IPR050266">
    <property type="entry name" value="AB_hydrolase_sf"/>
</dbReference>
<dbReference type="Proteomes" id="UP000007882">
    <property type="component" value="Chromosome"/>
</dbReference>
<dbReference type="OrthoDB" id="9796770at2"/>
<evidence type="ECO:0000313" key="3">
    <source>
        <dbReference type="Proteomes" id="UP000007882"/>
    </source>
</evidence>
<dbReference type="GO" id="GO:0003824">
    <property type="term" value="F:catalytic activity"/>
    <property type="evidence" value="ECO:0007669"/>
    <property type="project" value="UniProtKB-ARBA"/>
</dbReference>
<dbReference type="SUPFAM" id="SSF53474">
    <property type="entry name" value="alpha/beta-Hydrolases"/>
    <property type="match status" value="1"/>
</dbReference>
<dbReference type="GO" id="GO:0016020">
    <property type="term" value="C:membrane"/>
    <property type="evidence" value="ECO:0007669"/>
    <property type="project" value="TreeGrafter"/>
</dbReference>
<dbReference type="HOGENOM" id="CLU_020336_50_0_11"/>
<evidence type="ECO:0000259" key="1">
    <source>
        <dbReference type="Pfam" id="PF00561"/>
    </source>
</evidence>
<dbReference type="STRING" id="512565.AMIS_48530"/>
<dbReference type="InterPro" id="IPR029058">
    <property type="entry name" value="AB_hydrolase_fold"/>
</dbReference>
<dbReference type="PRINTS" id="PR00111">
    <property type="entry name" value="ABHYDROLASE"/>
</dbReference>
<dbReference type="Pfam" id="PF00561">
    <property type="entry name" value="Abhydrolase_1"/>
    <property type="match status" value="1"/>
</dbReference>
<protein>
    <recommendedName>
        <fullName evidence="1">AB hydrolase-1 domain-containing protein</fullName>
    </recommendedName>
</protein>
<name>I0HAN6_ACTM4</name>
<dbReference type="RefSeq" id="WP_014444962.1">
    <property type="nucleotide sequence ID" value="NC_017093.1"/>
</dbReference>
<dbReference type="eggNOG" id="COG2267">
    <property type="taxonomic scope" value="Bacteria"/>
</dbReference>
<reference evidence="2 3" key="1">
    <citation type="submission" date="2012-02" db="EMBL/GenBank/DDBJ databases">
        <title>Complete genome sequence of Actinoplanes missouriensis 431 (= NBRC 102363).</title>
        <authorList>
            <person name="Ohnishi Y."/>
            <person name="Ishikawa J."/>
            <person name="Sekine M."/>
            <person name="Hosoyama A."/>
            <person name="Harada T."/>
            <person name="Narita H."/>
            <person name="Hata T."/>
            <person name="Konno Y."/>
            <person name="Tutikane K."/>
            <person name="Fujita N."/>
            <person name="Horinouchi S."/>
            <person name="Hayakawa M."/>
        </authorList>
    </citation>
    <scope>NUCLEOTIDE SEQUENCE [LARGE SCALE GENOMIC DNA]</scope>
    <source>
        <strain evidence="3">ATCC 14538 / DSM 43046 / CBS 188.64 / JCM 3121 / NBRC 102363 / NCIMB 12654 / NRRL B-3342 / UNCC 431</strain>
    </source>
</reference>
<dbReference type="PANTHER" id="PTHR43798:SF33">
    <property type="entry name" value="HYDROLASE, PUTATIVE (AFU_ORTHOLOGUE AFUA_2G14860)-RELATED"/>
    <property type="match status" value="1"/>
</dbReference>
<evidence type="ECO:0000313" key="2">
    <source>
        <dbReference type="EMBL" id="BAL90073.1"/>
    </source>
</evidence>
<dbReference type="EMBL" id="AP012319">
    <property type="protein sequence ID" value="BAL90073.1"/>
    <property type="molecule type" value="Genomic_DNA"/>
</dbReference>
<dbReference type="PANTHER" id="PTHR43798">
    <property type="entry name" value="MONOACYLGLYCEROL LIPASE"/>
    <property type="match status" value="1"/>
</dbReference>
<accession>I0HAN6</accession>
<dbReference type="PATRIC" id="fig|512565.3.peg.4840"/>
<sequence length="278" mass="29394">MPIHTGADGAQLYHDDTHPGSAEPPLIVLAGGAARHPDYFGDLGGLGARQRLVIPHLRGVGRSPGGQHGSYWEQAADLEGLREHLGLDRIRLAGHSAGTRLATAYAARFPERLDRLILITPPATHLVGVAADTDRLRARRGGEPVFDAAVAAAAEGPDLSGEDAFHAWYARCAPLGYAAWTRIEQEHARAGRFALPAMRAYFGVEPPADFAALLGRVTAPVTVIAGAEDCLTGLAPVVALADIFPDGEAVVIEDCGHYPWVEKPAEFVAAMLGKRSNG</sequence>
<dbReference type="Gene3D" id="3.40.50.1820">
    <property type="entry name" value="alpha/beta hydrolase"/>
    <property type="match status" value="1"/>
</dbReference>